<dbReference type="EMBL" id="JACHJT010000001">
    <property type="protein sequence ID" value="MBB4933628.1"/>
    <property type="molecule type" value="Genomic_DNA"/>
</dbReference>
<organism evidence="2 3">
    <name type="scientific">Lipingzhangella halophila</name>
    <dbReference type="NCBI Taxonomy" id="1783352"/>
    <lineage>
        <taxon>Bacteria</taxon>
        <taxon>Bacillati</taxon>
        <taxon>Actinomycetota</taxon>
        <taxon>Actinomycetes</taxon>
        <taxon>Streptosporangiales</taxon>
        <taxon>Nocardiopsidaceae</taxon>
        <taxon>Lipingzhangella</taxon>
    </lineage>
</organism>
<name>A0A7W7W4J1_9ACTN</name>
<protein>
    <submittedName>
        <fullName evidence="2">Uncharacterized protein</fullName>
    </submittedName>
</protein>
<accession>A0A7W7W4J1</accession>
<feature type="region of interest" description="Disordered" evidence="1">
    <location>
        <begin position="19"/>
        <end position="57"/>
    </location>
</feature>
<feature type="compositionally biased region" description="Basic and acidic residues" evidence="1">
    <location>
        <begin position="21"/>
        <end position="36"/>
    </location>
</feature>
<evidence type="ECO:0000313" key="2">
    <source>
        <dbReference type="EMBL" id="MBB4933628.1"/>
    </source>
</evidence>
<keyword evidence="3" id="KW-1185">Reference proteome</keyword>
<sequence length="87" mass="9788">MTFTVDRDGLEEFCEAAGIDPYHRDTPPDAETRDTFDIPDDEDTVDGNVECKDSHPDNDLVKQNVVAVFPDEDTASVYVNVIKWPND</sequence>
<dbReference type="AlphaFoldDB" id="A0A7W7W4J1"/>
<gene>
    <name evidence="2" type="ORF">F4561_004448</name>
</gene>
<reference evidence="2 3" key="1">
    <citation type="submission" date="2020-08" db="EMBL/GenBank/DDBJ databases">
        <title>Sequencing the genomes of 1000 actinobacteria strains.</title>
        <authorList>
            <person name="Klenk H.-P."/>
        </authorList>
    </citation>
    <scope>NUCLEOTIDE SEQUENCE [LARGE SCALE GENOMIC DNA]</scope>
    <source>
        <strain evidence="2 3">DSM 102030</strain>
    </source>
</reference>
<evidence type="ECO:0000313" key="3">
    <source>
        <dbReference type="Proteomes" id="UP000523007"/>
    </source>
</evidence>
<evidence type="ECO:0000256" key="1">
    <source>
        <dbReference type="SAM" id="MobiDB-lite"/>
    </source>
</evidence>
<dbReference type="RefSeq" id="WP_184581211.1">
    <property type="nucleotide sequence ID" value="NZ_JACHJT010000001.1"/>
</dbReference>
<comment type="caution">
    <text evidence="2">The sequence shown here is derived from an EMBL/GenBank/DDBJ whole genome shotgun (WGS) entry which is preliminary data.</text>
</comment>
<proteinExistence type="predicted"/>
<dbReference type="Proteomes" id="UP000523007">
    <property type="component" value="Unassembled WGS sequence"/>
</dbReference>